<accession>A0A1L3JCV9</accession>
<sequence length="406" mass="45166">MRPLPNFCSISLIAIAMTSATMGALITANIAVTPALAADGEGNKQIVVTARSLKDTEDNLKACLKRKCPPDEDIAATLAHAENQFVEGDYRDARTTILKSLSRNKKFKDQYPIEVSDLLRGSSRVAEHLGEADSYKLAVLDMRDILKDNFAENDPKLLAAEIEVADSRLALGYPKEAIEKYDDIEKKALLFNVPHIAAMAKLRSLSLYTLIAQETKLEFDIKRANEKIENFIDKPIKGAENFSIAAKILKARMDRALGLEDSTDMIISELSTMGGLEKPYLLYANPIEIGEVQRARSREGGNTLNQLSTDNFEDKWVDIGFWVNDKGRVEDAEILRSSGATNWTTPVFKSIKSRTYAPAKSNDGLGFYMVERYSYTAKMVDYVTGSRLPQRSPVPEIKKIDITPDN</sequence>
<gene>
    <name evidence="2" type="ORF">LPB140_09345</name>
</gene>
<evidence type="ECO:0000313" key="2">
    <source>
        <dbReference type="EMBL" id="APG62960.1"/>
    </source>
</evidence>
<dbReference type="KEGG" id="sphl:LPB140_09345"/>
<evidence type="ECO:0000256" key="1">
    <source>
        <dbReference type="SAM" id="SignalP"/>
    </source>
</evidence>
<dbReference type="SUPFAM" id="SSF74653">
    <property type="entry name" value="TolA/TonB C-terminal domain"/>
    <property type="match status" value="1"/>
</dbReference>
<dbReference type="RefSeq" id="WP_072559611.1">
    <property type="nucleotide sequence ID" value="NZ_CP018154.1"/>
</dbReference>
<dbReference type="AlphaFoldDB" id="A0A1L3JCV9"/>
<dbReference type="OrthoDB" id="7405733at2"/>
<protein>
    <recommendedName>
        <fullName evidence="4">Tetratricopeptide repeat protein</fullName>
    </recommendedName>
</protein>
<name>A0A1L3JCV9_9SPHN</name>
<reference evidence="2 3" key="1">
    <citation type="submission" date="2016-11" db="EMBL/GenBank/DDBJ databases">
        <title>Sphingorhabdus sp. LPB0140, isolated from marine environment.</title>
        <authorList>
            <person name="Kim E."/>
            <person name="Yi H."/>
        </authorList>
    </citation>
    <scope>NUCLEOTIDE SEQUENCE [LARGE SCALE GENOMIC DNA]</scope>
    <source>
        <strain evidence="2 3">LPB0140</strain>
    </source>
</reference>
<dbReference type="EMBL" id="CP018154">
    <property type="protein sequence ID" value="APG62960.1"/>
    <property type="molecule type" value="Genomic_DNA"/>
</dbReference>
<keyword evidence="1" id="KW-0732">Signal</keyword>
<keyword evidence="3" id="KW-1185">Reference proteome</keyword>
<organism evidence="2 3">
    <name type="scientific">Sphingorhabdus lutea</name>
    <dbReference type="NCBI Taxonomy" id="1913578"/>
    <lineage>
        <taxon>Bacteria</taxon>
        <taxon>Pseudomonadati</taxon>
        <taxon>Pseudomonadota</taxon>
        <taxon>Alphaproteobacteria</taxon>
        <taxon>Sphingomonadales</taxon>
        <taxon>Sphingomonadaceae</taxon>
        <taxon>Sphingorhabdus</taxon>
    </lineage>
</organism>
<proteinExistence type="predicted"/>
<feature type="signal peptide" evidence="1">
    <location>
        <begin position="1"/>
        <end position="37"/>
    </location>
</feature>
<evidence type="ECO:0000313" key="3">
    <source>
        <dbReference type="Proteomes" id="UP000242561"/>
    </source>
</evidence>
<feature type="chain" id="PRO_5013041026" description="Tetratricopeptide repeat protein" evidence="1">
    <location>
        <begin position="38"/>
        <end position="406"/>
    </location>
</feature>
<dbReference type="Proteomes" id="UP000242561">
    <property type="component" value="Chromosome"/>
</dbReference>
<evidence type="ECO:0008006" key="4">
    <source>
        <dbReference type="Google" id="ProtNLM"/>
    </source>
</evidence>